<dbReference type="OrthoDB" id="325673at2"/>
<dbReference type="Proteomes" id="UP000199310">
    <property type="component" value="Unassembled WGS sequence"/>
</dbReference>
<gene>
    <name evidence="1" type="ORF">SAMN04488122_1425</name>
</gene>
<dbReference type="NCBIfam" id="NF035938">
    <property type="entry name" value="EboA_domain"/>
    <property type="match status" value="1"/>
</dbReference>
<name>A0A1I0QFA7_9BACT</name>
<dbReference type="STRING" id="29529.SAMN04488122_1425"/>
<sequence>MSVAEYVYDQDKVSKLLSTIIRNNGNEKANTWLQQRLQLQQQTGAIPQFNQTFTAIPRFTGKEIIKVSAEENELLQQLLPSFFVHGWTLDRLVRVWWLLQLPVTDKSAYLGVLENLFNAAEMNELAALYSALPLLPWPEEWTGRTSEGIRSNIGIVQEAIMLHNPYPAKYLSEPAWNQLVMKAIFTDKPLHLITGLDERANAALVAILVDFAHERWAAGRTLDPMQWRILVNFVNDDNFADITRIWHSLNSVEKEAAALVCAQCNYAPAKALLATSPELQAETENGRLTWEVLAQKIIK</sequence>
<evidence type="ECO:0000313" key="1">
    <source>
        <dbReference type="EMBL" id="SEW25644.1"/>
    </source>
</evidence>
<dbReference type="AlphaFoldDB" id="A0A1I0QFA7"/>
<reference evidence="2" key="1">
    <citation type="submission" date="2016-10" db="EMBL/GenBank/DDBJ databases">
        <authorList>
            <person name="Varghese N."/>
            <person name="Submissions S."/>
        </authorList>
    </citation>
    <scope>NUCLEOTIDE SEQUENCE [LARGE SCALE GENOMIC DNA]</scope>
    <source>
        <strain evidence="2">DSM 3695</strain>
    </source>
</reference>
<dbReference type="InterPro" id="IPR047715">
    <property type="entry name" value="EboA_dom"/>
</dbReference>
<accession>A0A1I0QFA7</accession>
<organism evidence="1 2">
    <name type="scientific">Chitinophaga arvensicola</name>
    <dbReference type="NCBI Taxonomy" id="29529"/>
    <lineage>
        <taxon>Bacteria</taxon>
        <taxon>Pseudomonadati</taxon>
        <taxon>Bacteroidota</taxon>
        <taxon>Chitinophagia</taxon>
        <taxon>Chitinophagales</taxon>
        <taxon>Chitinophagaceae</taxon>
        <taxon>Chitinophaga</taxon>
    </lineage>
</organism>
<dbReference type="EMBL" id="FOJG01000001">
    <property type="protein sequence ID" value="SEW25644.1"/>
    <property type="molecule type" value="Genomic_DNA"/>
</dbReference>
<evidence type="ECO:0008006" key="3">
    <source>
        <dbReference type="Google" id="ProtNLM"/>
    </source>
</evidence>
<proteinExistence type="predicted"/>
<evidence type="ECO:0000313" key="2">
    <source>
        <dbReference type="Proteomes" id="UP000199310"/>
    </source>
</evidence>
<protein>
    <recommendedName>
        <fullName evidence="3">EboA domain-containing protein</fullName>
    </recommendedName>
</protein>
<keyword evidence="2" id="KW-1185">Reference proteome</keyword>
<dbReference type="RefSeq" id="WP_089892380.1">
    <property type="nucleotide sequence ID" value="NZ_FOJG01000001.1"/>
</dbReference>